<accession>A0A4D8PZ40</accession>
<dbReference type="NCBIfam" id="TIGR00180">
    <property type="entry name" value="parB_part"/>
    <property type="match status" value="1"/>
</dbReference>
<reference evidence="4 5" key="1">
    <citation type="submission" date="2018-09" db="EMBL/GenBank/DDBJ databases">
        <title>Whole genome based analysis of evolution and adaptive divergence in Indian and Brazilian strains of Azospirillum brasilense.</title>
        <authorList>
            <person name="Singh C."/>
            <person name="Tripathi A.K."/>
        </authorList>
    </citation>
    <scope>NUCLEOTIDE SEQUENCE [LARGE SCALE GENOMIC DNA]</scope>
    <source>
        <strain evidence="4 5">MTCC4036</strain>
    </source>
</reference>
<dbReference type="GO" id="GO:0005694">
    <property type="term" value="C:chromosome"/>
    <property type="evidence" value="ECO:0007669"/>
    <property type="project" value="TreeGrafter"/>
</dbReference>
<protein>
    <submittedName>
        <fullName evidence="4">ParB/RepB/Spo0J family partition protein</fullName>
    </submittedName>
</protein>
<dbReference type="Pfam" id="PF17762">
    <property type="entry name" value="HTH_ParB"/>
    <property type="match status" value="1"/>
</dbReference>
<evidence type="ECO:0000259" key="3">
    <source>
        <dbReference type="SMART" id="SM00470"/>
    </source>
</evidence>
<dbReference type="Gene3D" id="1.10.10.2830">
    <property type="match status" value="1"/>
</dbReference>
<dbReference type="SMART" id="SM00470">
    <property type="entry name" value="ParB"/>
    <property type="match status" value="1"/>
</dbReference>
<dbReference type="Proteomes" id="UP000298596">
    <property type="component" value="Chromosome"/>
</dbReference>
<evidence type="ECO:0000313" key="5">
    <source>
        <dbReference type="Proteomes" id="UP000298596"/>
    </source>
</evidence>
<name>A0A4D8PZ40_AZOBR</name>
<dbReference type="InterPro" id="IPR036086">
    <property type="entry name" value="ParB/Sulfiredoxin_sf"/>
</dbReference>
<dbReference type="Pfam" id="PF02195">
    <property type="entry name" value="ParB_N"/>
    <property type="match status" value="1"/>
</dbReference>
<dbReference type="GO" id="GO:0007059">
    <property type="term" value="P:chromosome segregation"/>
    <property type="evidence" value="ECO:0007669"/>
    <property type="project" value="TreeGrafter"/>
</dbReference>
<evidence type="ECO:0000256" key="1">
    <source>
        <dbReference type="ARBA" id="ARBA00006295"/>
    </source>
</evidence>
<feature type="region of interest" description="Disordered" evidence="2">
    <location>
        <begin position="1"/>
        <end position="24"/>
    </location>
</feature>
<proteinExistence type="inferred from homology"/>
<dbReference type="AlphaFoldDB" id="A0A4D8PZ40"/>
<dbReference type="SUPFAM" id="SSF110849">
    <property type="entry name" value="ParB/Sulfiredoxin"/>
    <property type="match status" value="1"/>
</dbReference>
<dbReference type="InterPro" id="IPR004437">
    <property type="entry name" value="ParB/RepB/Spo0J"/>
</dbReference>
<dbReference type="Gene3D" id="3.90.1530.30">
    <property type="match status" value="1"/>
</dbReference>
<sequence>MSTQRVPLSQLLPPTANPRKRIDPAGIDGLAQSIKTDGVLQNLVVKCLKGDRFRVVTGERRYRALRLLESRGEIGGDYGVPVEVRHGLSTADARRIALVENVQREALDAIDEADGFATLLQKGATLDDVAAQTGLSTTTVRRRLALAGLCAEAKQAVRDGAIGLGIAEALTLGTHEQQVRILADIADGGWYDADDVRTRLIEEKPSVAMAVFPLERYSGTVTSDLFAEADATYFDDAEQFHSLQRQAVEELAAERAKTAAFVDLFDTQGAPWWHYRAAQDGENAGVVINLTPAGRVEVRDGLVRHEVQRTVVAETRESPLAVRRERPEYPSWLVRHMAAHKTLAVQTLLIAARRTAREVAVVLLMRGADGHHGRVSVEAHPACALFSGEDGTRPRSYDAIEAAASYFERLLGLAPAEDDEPAYGPRSRGAWERLVSGPKDGADLYQRVKGLSDEDLDGLHRLLTILAFGQGDMDAIDHGDSLFNRVARDLGADMRDWWRPDETFLGGRTRDQLCAIAMESGATVTMARLSDYKKSGLVTALAKHFERTAEAGDEAPDWQVKGRGWLPDAMRFGSEPDAESDRVPESDLPMAAE</sequence>
<dbReference type="PANTHER" id="PTHR33375:SF7">
    <property type="entry name" value="CHROMOSOME 2-PARTITIONING PROTEIN PARB-RELATED"/>
    <property type="match status" value="1"/>
</dbReference>
<dbReference type="SUPFAM" id="SSF109709">
    <property type="entry name" value="KorB DNA-binding domain-like"/>
    <property type="match status" value="1"/>
</dbReference>
<dbReference type="InterPro" id="IPR050336">
    <property type="entry name" value="Chromosome_partition/occlusion"/>
</dbReference>
<gene>
    <name evidence="4" type="ORF">D3867_12850</name>
</gene>
<dbReference type="InterPro" id="IPR041468">
    <property type="entry name" value="HTH_ParB/Spo0J"/>
</dbReference>
<dbReference type="EMBL" id="CP032330">
    <property type="protein sequence ID" value="QCO02821.1"/>
    <property type="molecule type" value="Genomic_DNA"/>
</dbReference>
<organism evidence="4 5">
    <name type="scientific">Azospirillum brasilense</name>
    <dbReference type="NCBI Taxonomy" id="192"/>
    <lineage>
        <taxon>Bacteria</taxon>
        <taxon>Pseudomonadati</taxon>
        <taxon>Pseudomonadota</taxon>
        <taxon>Alphaproteobacteria</taxon>
        <taxon>Rhodospirillales</taxon>
        <taxon>Azospirillaceae</taxon>
        <taxon>Azospirillum</taxon>
    </lineage>
</organism>
<comment type="similarity">
    <text evidence="1">Belongs to the ParB family.</text>
</comment>
<dbReference type="PANTHER" id="PTHR33375">
    <property type="entry name" value="CHROMOSOME-PARTITIONING PROTEIN PARB-RELATED"/>
    <property type="match status" value="1"/>
</dbReference>
<dbReference type="GO" id="GO:0003677">
    <property type="term" value="F:DNA binding"/>
    <property type="evidence" value="ECO:0007669"/>
    <property type="project" value="InterPro"/>
</dbReference>
<feature type="region of interest" description="Disordered" evidence="2">
    <location>
        <begin position="569"/>
        <end position="593"/>
    </location>
</feature>
<dbReference type="CDD" id="cd16406">
    <property type="entry name" value="ParB_N_like"/>
    <property type="match status" value="1"/>
</dbReference>
<feature type="domain" description="ParB-like N-terminal" evidence="3">
    <location>
        <begin position="4"/>
        <end position="102"/>
    </location>
</feature>
<evidence type="ECO:0000313" key="4">
    <source>
        <dbReference type="EMBL" id="QCO02821.1"/>
    </source>
</evidence>
<evidence type="ECO:0000256" key="2">
    <source>
        <dbReference type="SAM" id="MobiDB-lite"/>
    </source>
</evidence>
<dbReference type="InterPro" id="IPR003115">
    <property type="entry name" value="ParB_N"/>
</dbReference>